<reference evidence="2 4" key="3">
    <citation type="submission" date="2019-03" db="EMBL/GenBank/DDBJ databases">
        <title>Subsurface microbial communities from deep shales in Ohio and West Virginia, USA.</title>
        <authorList>
            <person name="Wrighton K."/>
        </authorList>
    </citation>
    <scope>NUCLEOTIDE SEQUENCE [LARGE SCALE GENOMIC DNA]</scope>
    <source>
        <strain evidence="2 4">WG1_MB</strain>
    </source>
</reference>
<dbReference type="RefSeq" id="WP_164909049.1">
    <property type="nucleotide sequence ID" value="NZ_OBDR01000011.1"/>
</dbReference>
<evidence type="ECO:0000313" key="1">
    <source>
        <dbReference type="EMBL" id="SNY20583.1"/>
    </source>
</evidence>
<protein>
    <submittedName>
        <fullName evidence="1">Uncharacterized protein</fullName>
    </submittedName>
</protein>
<keyword evidence="3" id="KW-1185">Reference proteome</keyword>
<evidence type="ECO:0000313" key="4">
    <source>
        <dbReference type="Proteomes" id="UP000295404"/>
    </source>
</evidence>
<reference evidence="3" key="2">
    <citation type="submission" date="2017-09" db="EMBL/GenBank/DDBJ databases">
        <authorList>
            <person name="Varghese N."/>
            <person name="Submissions S."/>
        </authorList>
    </citation>
    <scope>NUCLEOTIDE SEQUENCE [LARGE SCALE GENOMIC DNA]</scope>
    <source>
        <strain evidence="3">WG-1MB</strain>
    </source>
</reference>
<dbReference type="EMBL" id="OBDR01000011">
    <property type="protein sequence ID" value="SNY20583.1"/>
    <property type="molecule type" value="Genomic_DNA"/>
</dbReference>
<sequence>MPTWKYTDKTVTKEELEKSLESVKGACFACETHSDDCPIAKLGGEIASLM</sequence>
<evidence type="ECO:0000313" key="2">
    <source>
        <dbReference type="EMBL" id="TCL11613.1"/>
    </source>
</evidence>
<organism evidence="1 3">
    <name type="scientific">Methanohalophilus euhalobius</name>
    <dbReference type="NCBI Taxonomy" id="51203"/>
    <lineage>
        <taxon>Archaea</taxon>
        <taxon>Methanobacteriati</taxon>
        <taxon>Methanobacteriota</taxon>
        <taxon>Stenosarchaea group</taxon>
        <taxon>Methanomicrobia</taxon>
        <taxon>Methanosarcinales</taxon>
        <taxon>Methanosarcinaceae</taxon>
        <taxon>Methanohalophilus</taxon>
    </lineage>
</organism>
<evidence type="ECO:0000313" key="3">
    <source>
        <dbReference type="Proteomes" id="UP000217726"/>
    </source>
</evidence>
<reference evidence="1" key="1">
    <citation type="submission" date="2017-09" db="EMBL/GenBank/DDBJ databases">
        <authorList>
            <person name="Ehlers B."/>
            <person name="Leendertz F.H."/>
        </authorList>
    </citation>
    <scope>NUCLEOTIDE SEQUENCE [LARGE SCALE GENOMIC DNA]</scope>
    <source>
        <strain evidence="1">WG-1MB</strain>
    </source>
</reference>
<dbReference type="Proteomes" id="UP000217726">
    <property type="component" value="Unassembled WGS sequence"/>
</dbReference>
<dbReference type="EMBL" id="SMMS01000001">
    <property type="protein sequence ID" value="TCL11613.1"/>
    <property type="molecule type" value="Genomic_DNA"/>
</dbReference>
<gene>
    <name evidence="2" type="ORF">C7960_0781</name>
    <name evidence="1" type="ORF">SAMN06295989_11122</name>
</gene>
<name>A0A285GB84_9EURY</name>
<dbReference type="Proteomes" id="UP000295404">
    <property type="component" value="Unassembled WGS sequence"/>
</dbReference>
<proteinExistence type="predicted"/>
<accession>A0A285GB84</accession>
<dbReference type="AlphaFoldDB" id="A0A285GB84"/>